<sequence>MSSEAYCDQQTGEEDEKFQSFFVEHEQALNLVTNLGDASIDENKIESIVAEFIKILEKYQEHATLLDPHLQQMIDSVMTILRSVIFSTEEQKKQNYPDDKTYKTFRQALFKVLYTITRVRGAKTILKHFPHEIYELEPLFSIYLSIPETEEWETRYIVLLWLSLIIMNPFDISIVDSSSIQKTDQNKKERLADQMINEAKKCLSEPGKVREGRFTVFGQTTHKST</sequence>
<dbReference type="GO" id="GO:0007023">
    <property type="term" value="P:post-chaperonin tubulin folding pathway"/>
    <property type="evidence" value="ECO:0007669"/>
    <property type="project" value="InterPro"/>
</dbReference>
<evidence type="ECO:0000313" key="2">
    <source>
        <dbReference type="Proteomes" id="UP001431209"/>
    </source>
</evidence>
<dbReference type="Pfam" id="PF23579">
    <property type="entry name" value="ARM_TBCD"/>
    <property type="match status" value="1"/>
</dbReference>
<accession>A0AAW2YTN0</accession>
<reference evidence="1 2" key="1">
    <citation type="submission" date="2024-03" db="EMBL/GenBank/DDBJ databases">
        <title>The Acrasis kona genome and developmental transcriptomes reveal deep origins of eukaryotic multicellular pathways.</title>
        <authorList>
            <person name="Sheikh S."/>
            <person name="Fu C.-J."/>
            <person name="Brown M.W."/>
            <person name="Baldauf S.L."/>
        </authorList>
    </citation>
    <scope>NUCLEOTIDE SEQUENCE [LARGE SCALE GENOMIC DNA]</scope>
    <source>
        <strain evidence="1 2">ATCC MYA-3509</strain>
    </source>
</reference>
<dbReference type="Proteomes" id="UP001431209">
    <property type="component" value="Unassembled WGS sequence"/>
</dbReference>
<comment type="caution">
    <text evidence="1">The sequence shown here is derived from an EMBL/GenBank/DDBJ whole genome shotgun (WGS) entry which is preliminary data.</text>
</comment>
<dbReference type="SUPFAM" id="SSF48371">
    <property type="entry name" value="ARM repeat"/>
    <property type="match status" value="1"/>
</dbReference>
<proteinExistence type="predicted"/>
<keyword evidence="2" id="KW-1185">Reference proteome</keyword>
<dbReference type="PANTHER" id="PTHR12658">
    <property type="entry name" value="BETA-TUBULIN COFACTOR D"/>
    <property type="match status" value="1"/>
</dbReference>
<dbReference type="GO" id="GO:0048487">
    <property type="term" value="F:beta-tubulin binding"/>
    <property type="evidence" value="ECO:0007669"/>
    <property type="project" value="InterPro"/>
</dbReference>
<dbReference type="GO" id="GO:0007021">
    <property type="term" value="P:tubulin complex assembly"/>
    <property type="evidence" value="ECO:0007669"/>
    <property type="project" value="InterPro"/>
</dbReference>
<evidence type="ECO:0000313" key="1">
    <source>
        <dbReference type="EMBL" id="KAL0480492.1"/>
    </source>
</evidence>
<dbReference type="InterPro" id="IPR016024">
    <property type="entry name" value="ARM-type_fold"/>
</dbReference>
<protein>
    <submittedName>
        <fullName evidence="1">Tubulin-specific chaperone D</fullName>
    </submittedName>
</protein>
<dbReference type="InterPro" id="IPR033162">
    <property type="entry name" value="TBCD"/>
</dbReference>
<dbReference type="PANTHER" id="PTHR12658:SF0">
    <property type="entry name" value="TUBULIN-SPECIFIC CHAPERONE D"/>
    <property type="match status" value="1"/>
</dbReference>
<dbReference type="EMBL" id="JAOPGA020000657">
    <property type="protein sequence ID" value="KAL0480492.1"/>
    <property type="molecule type" value="Genomic_DNA"/>
</dbReference>
<gene>
    <name evidence="1" type="ORF">AKO1_011082</name>
</gene>
<dbReference type="GO" id="GO:0005096">
    <property type="term" value="F:GTPase activator activity"/>
    <property type="evidence" value="ECO:0007669"/>
    <property type="project" value="InterPro"/>
</dbReference>
<organism evidence="1 2">
    <name type="scientific">Acrasis kona</name>
    <dbReference type="NCBI Taxonomy" id="1008807"/>
    <lineage>
        <taxon>Eukaryota</taxon>
        <taxon>Discoba</taxon>
        <taxon>Heterolobosea</taxon>
        <taxon>Tetramitia</taxon>
        <taxon>Eutetramitia</taxon>
        <taxon>Acrasidae</taxon>
        <taxon>Acrasis</taxon>
    </lineage>
</organism>
<name>A0AAW2YTN0_9EUKA</name>
<dbReference type="GO" id="GO:0000226">
    <property type="term" value="P:microtubule cytoskeleton organization"/>
    <property type="evidence" value="ECO:0007669"/>
    <property type="project" value="TreeGrafter"/>
</dbReference>
<dbReference type="AlphaFoldDB" id="A0AAW2YTN0"/>